<dbReference type="AlphaFoldDB" id="A0AA37PIG9"/>
<dbReference type="InterPro" id="IPR003347">
    <property type="entry name" value="JmjC_dom"/>
</dbReference>
<reference evidence="3" key="3">
    <citation type="journal article" date="2022" name="Microbiol. Resour. Announc.">
        <title>Draft Genome Sequences of Eight Mycobacterium montefiorense Strains Isolated from Salamanders in Captivity.</title>
        <authorList>
            <person name="Komine T."/>
            <person name="Ihara H."/>
            <person name="Fukano H."/>
            <person name="Hoshino Y."/>
            <person name="Kurata O."/>
            <person name="Wada S."/>
        </authorList>
    </citation>
    <scope>NUCLEOTIDE SEQUENCE</scope>
    <source>
        <strain evidence="3">NJB18185</strain>
    </source>
</reference>
<evidence type="ECO:0000313" key="3">
    <source>
        <dbReference type="EMBL" id="GKU70446.1"/>
    </source>
</evidence>
<dbReference type="PANTHER" id="PTHR12461:SF105">
    <property type="entry name" value="HYPOXIA-INDUCIBLE FACTOR 1-ALPHA INHIBITOR"/>
    <property type="match status" value="1"/>
</dbReference>
<proteinExistence type="predicted"/>
<reference evidence="4" key="2">
    <citation type="submission" date="2018-04" db="EMBL/GenBank/DDBJ databases">
        <title>Draft genome sequence of Mycobacterium montefiorense isolated from Japanese black salamander.</title>
        <authorList>
            <person name="Fukano H."/>
            <person name="Yoshida M."/>
            <person name="Shimizu A."/>
            <person name="Iwao H."/>
            <person name="Kurata O."/>
            <person name="Katayama Y."/>
            <person name="Omatsu T."/>
            <person name="Mizutani T."/>
            <person name="Wada S."/>
            <person name="Hoshino Y."/>
        </authorList>
    </citation>
    <scope>NUCLEOTIDE SEQUENCE [LARGE SCALE GENOMIC DNA]</scope>
    <source>
        <strain evidence="4">BS</strain>
    </source>
</reference>
<feature type="domain" description="JmjC" evidence="1">
    <location>
        <begin position="155"/>
        <end position="319"/>
    </location>
</feature>
<comment type="caution">
    <text evidence="3">The sequence shown here is derived from an EMBL/GenBank/DDBJ whole genome shotgun (WGS) entry which is preliminary data.</text>
</comment>
<evidence type="ECO:0000259" key="1">
    <source>
        <dbReference type="PROSITE" id="PS51184"/>
    </source>
</evidence>
<dbReference type="SUPFAM" id="SSF51197">
    <property type="entry name" value="Clavaminate synthase-like"/>
    <property type="match status" value="1"/>
</dbReference>
<name>A0AA37PIG9_9MYCO</name>
<dbReference type="EMBL" id="BQYH01000002">
    <property type="protein sequence ID" value="GKU70446.1"/>
    <property type="molecule type" value="Genomic_DNA"/>
</dbReference>
<reference evidence="2" key="1">
    <citation type="journal article" date="2018" name="Genome Announc.">
        <title>Draft Genome Sequence of Mycobacterium montefiorense Isolated from Japanese Black Salamander (Hynobius nigrescens).</title>
        <authorList>
            <person name="Fukano H."/>
            <person name="Yoshida M."/>
            <person name="Shimizu A."/>
            <person name="Iwao H."/>
            <person name="Katayama Y."/>
            <person name="Omatsu T."/>
            <person name="Mizutani T."/>
            <person name="Kurata O."/>
            <person name="Wada S."/>
            <person name="Hoshino Y."/>
        </authorList>
    </citation>
    <scope>NUCLEOTIDE SEQUENCE</scope>
    <source>
        <strain evidence="2">BS</strain>
    </source>
</reference>
<dbReference type="Gene3D" id="2.60.120.650">
    <property type="entry name" value="Cupin"/>
    <property type="match status" value="1"/>
</dbReference>
<dbReference type="EMBL" id="BFCH01000011">
    <property type="protein sequence ID" value="GBG37243.1"/>
    <property type="molecule type" value="Genomic_DNA"/>
</dbReference>
<dbReference type="SMART" id="SM00558">
    <property type="entry name" value="JmjC"/>
    <property type="match status" value="1"/>
</dbReference>
<evidence type="ECO:0000313" key="5">
    <source>
        <dbReference type="Proteomes" id="UP001139505"/>
    </source>
</evidence>
<evidence type="ECO:0000313" key="4">
    <source>
        <dbReference type="Proteomes" id="UP000245060"/>
    </source>
</evidence>
<organism evidence="3 5">
    <name type="scientific">Mycobacterium montefiorense</name>
    <dbReference type="NCBI Taxonomy" id="154654"/>
    <lineage>
        <taxon>Bacteria</taxon>
        <taxon>Bacillati</taxon>
        <taxon>Actinomycetota</taxon>
        <taxon>Actinomycetes</taxon>
        <taxon>Mycobacteriales</taxon>
        <taxon>Mycobacteriaceae</taxon>
        <taxon>Mycobacterium</taxon>
        <taxon>Mycobacterium simiae complex</taxon>
    </lineage>
</organism>
<dbReference type="PANTHER" id="PTHR12461">
    <property type="entry name" value="HYPOXIA-INDUCIBLE FACTOR 1 ALPHA INHIBITOR-RELATED"/>
    <property type="match status" value="1"/>
</dbReference>
<dbReference type="PROSITE" id="PS51184">
    <property type="entry name" value="JMJC"/>
    <property type="match status" value="1"/>
</dbReference>
<evidence type="ECO:0000313" key="2">
    <source>
        <dbReference type="EMBL" id="GBG37243.1"/>
    </source>
</evidence>
<dbReference type="Proteomes" id="UP000245060">
    <property type="component" value="Unassembled WGS sequence"/>
</dbReference>
<dbReference type="Pfam" id="PF13621">
    <property type="entry name" value="Cupin_8"/>
    <property type="match status" value="1"/>
</dbReference>
<keyword evidence="4" id="KW-1185">Reference proteome</keyword>
<protein>
    <recommendedName>
        <fullName evidence="1">JmjC domain-containing protein</fullName>
    </recommendedName>
</protein>
<reference evidence="3" key="4">
    <citation type="submission" date="2022-04" db="EMBL/GenBank/DDBJ databases">
        <authorList>
            <person name="Komine T."/>
            <person name="Fukano H."/>
            <person name="Wada S."/>
        </authorList>
    </citation>
    <scope>NUCLEOTIDE SEQUENCE</scope>
    <source>
        <strain evidence="3">NJB18185</strain>
    </source>
</reference>
<gene>
    <name evidence="2" type="ORF">MmonteBS_16150</name>
    <name evidence="3" type="ORF">NJB18185_02230</name>
</gene>
<sequence>MGTRPTDTTAQGILTGWKRQTSFAGGDAGLSVFAIGAGAPANFPCYRHPWEEPAMFEIEGTFEIPRLERPSRREFEERFLLPQRPVVVCGAMEDWPARKQWTNDYLTEKVGARTIQPSTANNEGRHLHASPKKSIVVTTSSMKLADYIELVAGGDLSDGQLYVVQLPIKTGLPELWPDIRFPPFVDEQKYSAVNLWFGPGNNVTPLHYDLPNNLLTQVRGRKQVVLCPPREIARVYPFPFGYLGNHISQVNVADPDLTRFPAWADADRALVELGPGDMLFIPACWWHAVCGIDQNISINYWWRCRSINYLKLPRQMARLVAQAGLTVGSALAQKVIRSAGRQSSSGQAGEQAQSRA</sequence>
<dbReference type="Proteomes" id="UP001139505">
    <property type="component" value="Unassembled WGS sequence"/>
</dbReference>
<dbReference type="InterPro" id="IPR041667">
    <property type="entry name" value="Cupin_8"/>
</dbReference>
<accession>A0AA37PIG9</accession>